<evidence type="ECO:0000313" key="2">
    <source>
        <dbReference type="Proteomes" id="UP000290253"/>
    </source>
</evidence>
<comment type="caution">
    <text evidence="1">The sequence shown here is derived from an EMBL/GenBank/DDBJ whole genome shotgun (WGS) entry which is preliminary data.</text>
</comment>
<dbReference type="RefSeq" id="WP_129207177.1">
    <property type="nucleotide sequence ID" value="NZ_BMGU01000001.1"/>
</dbReference>
<protein>
    <submittedName>
        <fullName evidence="1">Uncharacterized protein</fullName>
    </submittedName>
</protein>
<sequence>MRRKFAMVVVCAGLLAGTMGGRTARAEAPAGAVATYPRVKLTIPAEQAKSGKVEQLEGTLNLDADSKNVLFVVKEAVQRTIPYGQISGLQFYMANHLLRILYRDGAGRERYVDMELPQSSQADLLKQLQAETGIPVRLT</sequence>
<keyword evidence="2" id="KW-1185">Reference proteome</keyword>
<name>A0A4Q1SIG2_9BACT</name>
<dbReference type="EMBL" id="SDMK01000001">
    <property type="protein sequence ID" value="RXS97398.1"/>
    <property type="molecule type" value="Genomic_DNA"/>
</dbReference>
<evidence type="ECO:0000313" key="1">
    <source>
        <dbReference type="EMBL" id="RXS97398.1"/>
    </source>
</evidence>
<dbReference type="Proteomes" id="UP000290253">
    <property type="component" value="Unassembled WGS sequence"/>
</dbReference>
<accession>A0A4Q1SIG2</accession>
<dbReference type="OrthoDB" id="9864661at2"/>
<dbReference type="AlphaFoldDB" id="A0A4Q1SIG2"/>
<gene>
    <name evidence="1" type="ORF">ESZ00_05710</name>
</gene>
<organism evidence="1 2">
    <name type="scientific">Silvibacterium dinghuense</name>
    <dbReference type="NCBI Taxonomy" id="1560006"/>
    <lineage>
        <taxon>Bacteria</taxon>
        <taxon>Pseudomonadati</taxon>
        <taxon>Acidobacteriota</taxon>
        <taxon>Terriglobia</taxon>
        <taxon>Terriglobales</taxon>
        <taxon>Acidobacteriaceae</taxon>
        <taxon>Silvibacterium</taxon>
    </lineage>
</organism>
<proteinExistence type="predicted"/>
<reference evidence="1 2" key="1">
    <citation type="journal article" date="2016" name="Int. J. Syst. Evol. Microbiol.">
        <title>Acidipila dinghuensis sp. nov., an acidobacterium isolated from forest soil.</title>
        <authorList>
            <person name="Jiang Y.W."/>
            <person name="Wang J."/>
            <person name="Chen M.H."/>
            <person name="Lv Y.Y."/>
            <person name="Qiu L.H."/>
        </authorList>
    </citation>
    <scope>NUCLEOTIDE SEQUENCE [LARGE SCALE GENOMIC DNA]</scope>
    <source>
        <strain evidence="1 2">DHOF10</strain>
    </source>
</reference>